<evidence type="ECO:0000313" key="1">
    <source>
        <dbReference type="EMBL" id="EAZ94306.1"/>
    </source>
</evidence>
<accession>A3IH64</accession>
<name>A3IH64_9CHRO</name>
<organism evidence="1 2">
    <name type="scientific">Crocosphaera chwakensis CCY0110</name>
    <dbReference type="NCBI Taxonomy" id="391612"/>
    <lineage>
        <taxon>Bacteria</taxon>
        <taxon>Bacillati</taxon>
        <taxon>Cyanobacteriota</taxon>
        <taxon>Cyanophyceae</taxon>
        <taxon>Oscillatoriophycideae</taxon>
        <taxon>Chroococcales</taxon>
        <taxon>Aphanothecaceae</taxon>
        <taxon>Crocosphaera</taxon>
        <taxon>Crocosphaera chwakensis</taxon>
    </lineage>
</organism>
<protein>
    <recommendedName>
        <fullName evidence="3">Excinuclease ATPase subunit</fullName>
    </recommendedName>
</protein>
<dbReference type="AlphaFoldDB" id="A3IH64"/>
<sequence>MKQSGSQGMEIQKLTGLEPKHFADLVRASQLVFDPTGGVFGRHLHVDWSIFGLSPHIIDNLRQLGEKYQYASPHVPMEIIWIQLTPETRSWFIDHKDILWQIEEAFPPIDED</sequence>
<dbReference type="RefSeq" id="WP_008272647.1">
    <property type="nucleotide sequence ID" value="NZ_AAXW01000001.1"/>
</dbReference>
<keyword evidence="2" id="KW-1185">Reference proteome</keyword>
<reference evidence="1 2" key="1">
    <citation type="submission" date="2007-03" db="EMBL/GenBank/DDBJ databases">
        <authorList>
            <person name="Stal L."/>
            <person name="Ferriera S."/>
            <person name="Johnson J."/>
            <person name="Kravitz S."/>
            <person name="Beeson K."/>
            <person name="Sutton G."/>
            <person name="Rogers Y.-H."/>
            <person name="Friedman R."/>
            <person name="Frazier M."/>
            <person name="Venter J.C."/>
        </authorList>
    </citation>
    <scope>NUCLEOTIDE SEQUENCE [LARGE SCALE GENOMIC DNA]</scope>
    <source>
        <strain evidence="1 2">CCY0110</strain>
    </source>
</reference>
<gene>
    <name evidence="1" type="ORF">CY0110_10537</name>
</gene>
<proteinExistence type="predicted"/>
<comment type="caution">
    <text evidence="1">The sequence shown here is derived from an EMBL/GenBank/DDBJ whole genome shotgun (WGS) entry which is preliminary data.</text>
</comment>
<dbReference type="Proteomes" id="UP000003781">
    <property type="component" value="Unassembled WGS sequence"/>
</dbReference>
<dbReference type="OrthoDB" id="425943at2"/>
<evidence type="ECO:0008006" key="3">
    <source>
        <dbReference type="Google" id="ProtNLM"/>
    </source>
</evidence>
<dbReference type="eggNOG" id="ENOG5032U72">
    <property type="taxonomic scope" value="Bacteria"/>
</dbReference>
<dbReference type="EMBL" id="AAXW01000001">
    <property type="protein sequence ID" value="EAZ94306.1"/>
    <property type="molecule type" value="Genomic_DNA"/>
</dbReference>
<evidence type="ECO:0000313" key="2">
    <source>
        <dbReference type="Proteomes" id="UP000003781"/>
    </source>
</evidence>